<protein>
    <recommendedName>
        <fullName evidence="2">Endonuclease/exonuclease/phosphatase domain-containing protein</fullName>
    </recommendedName>
</protein>
<gene>
    <name evidence="3" type="ORF">CK203_041966</name>
</gene>
<dbReference type="Gene3D" id="3.60.10.10">
    <property type="entry name" value="Endonuclease/exonuclease/phosphatase"/>
    <property type="match status" value="1"/>
</dbReference>
<proteinExistence type="predicted"/>
<evidence type="ECO:0000256" key="1">
    <source>
        <dbReference type="SAM" id="MobiDB-lite"/>
    </source>
</evidence>
<organism evidence="3 4">
    <name type="scientific">Vitis vinifera</name>
    <name type="common">Grape</name>
    <dbReference type="NCBI Taxonomy" id="29760"/>
    <lineage>
        <taxon>Eukaryota</taxon>
        <taxon>Viridiplantae</taxon>
        <taxon>Streptophyta</taxon>
        <taxon>Embryophyta</taxon>
        <taxon>Tracheophyta</taxon>
        <taxon>Spermatophyta</taxon>
        <taxon>Magnoliopsida</taxon>
        <taxon>eudicotyledons</taxon>
        <taxon>Gunneridae</taxon>
        <taxon>Pentapetalae</taxon>
        <taxon>rosids</taxon>
        <taxon>Vitales</taxon>
        <taxon>Vitaceae</taxon>
        <taxon>Viteae</taxon>
        <taxon>Vitis</taxon>
    </lineage>
</organism>
<reference evidence="3 4" key="1">
    <citation type="journal article" date="2018" name="PLoS Genet.">
        <title>Population sequencing reveals clonal diversity and ancestral inbreeding in the grapevine cultivar Chardonnay.</title>
        <authorList>
            <person name="Roach M.J."/>
            <person name="Johnson D.L."/>
            <person name="Bohlmann J."/>
            <person name="van Vuuren H.J."/>
            <person name="Jones S.J."/>
            <person name="Pretorius I.S."/>
            <person name="Schmidt S.A."/>
            <person name="Borneman A.R."/>
        </authorList>
    </citation>
    <scope>NUCLEOTIDE SEQUENCE [LARGE SCALE GENOMIC DNA]</scope>
    <source>
        <strain evidence="4">cv. Chardonnay</strain>
        <tissue evidence="3">Leaf</tissue>
    </source>
</reference>
<dbReference type="SUPFAM" id="SSF56219">
    <property type="entry name" value="DNase I-like"/>
    <property type="match status" value="1"/>
</dbReference>
<evidence type="ECO:0000313" key="4">
    <source>
        <dbReference type="Proteomes" id="UP000288805"/>
    </source>
</evidence>
<dbReference type="AlphaFoldDB" id="A0A438I0E0"/>
<dbReference type="Proteomes" id="UP000288805">
    <property type="component" value="Unassembled WGS sequence"/>
</dbReference>
<accession>A0A438I0E0</accession>
<dbReference type="PANTHER" id="PTHR33710">
    <property type="entry name" value="BNAC02G09200D PROTEIN"/>
    <property type="match status" value="1"/>
</dbReference>
<evidence type="ECO:0000259" key="2">
    <source>
        <dbReference type="Pfam" id="PF03372"/>
    </source>
</evidence>
<feature type="domain" description="Endonuclease/exonuclease/phosphatase" evidence="2">
    <location>
        <begin position="86"/>
        <end position="291"/>
    </location>
</feature>
<dbReference type="InterPro" id="IPR005135">
    <property type="entry name" value="Endo/exonuclease/phosphatase"/>
</dbReference>
<dbReference type="PANTHER" id="PTHR33710:SF71">
    <property type="entry name" value="ENDONUCLEASE_EXONUCLEASE_PHOSPHATASE DOMAIN-CONTAINING PROTEIN"/>
    <property type="match status" value="1"/>
</dbReference>
<name>A0A438I0E0_VITVI</name>
<evidence type="ECO:0000313" key="3">
    <source>
        <dbReference type="EMBL" id="RVW90167.1"/>
    </source>
</evidence>
<dbReference type="GO" id="GO:0003824">
    <property type="term" value="F:catalytic activity"/>
    <property type="evidence" value="ECO:0007669"/>
    <property type="project" value="InterPro"/>
</dbReference>
<sequence>MVLQDGSEVVFPENASSEEKASSDKELSNFKDFSRYLGMPVEGYEDKLVLLLKKLKKMTGGGTLCKKRKKKVVFASRSERELKRGLNDREKRRMINSVVRAQKTDLVCCLETKVSEMSLKLIKSLGTGRFTDWGAIDAGGASGGILIFWDNRILELLELERGVYSISGRFRNVEDDFIWVFTGVYGLVISRAKEEFWEELGAIKGLWDEPWSVGGDFNSIRFPGERRYGHNLTAGMRRFSEVIEELNLKDLPSPGGQFTWFGGLNSQAASRLDRFLINNEWEDHFLGVFQSTLPKIASNRCPILLEGRGIKKGKTPFRFENMWLLLDGFKELVRAWWTGYLVVGSTSHCLAEKLKSLKRDLRRWNKEVFGNVSAKKAEALSRIQFWDSKESLS</sequence>
<comment type="caution">
    <text evidence="3">The sequence shown here is derived from an EMBL/GenBank/DDBJ whole genome shotgun (WGS) entry which is preliminary data.</text>
</comment>
<dbReference type="InterPro" id="IPR036691">
    <property type="entry name" value="Endo/exonu/phosph_ase_sf"/>
</dbReference>
<feature type="region of interest" description="Disordered" evidence="1">
    <location>
        <begin position="1"/>
        <end position="25"/>
    </location>
</feature>
<dbReference type="EMBL" id="QGNW01000157">
    <property type="protein sequence ID" value="RVW90167.1"/>
    <property type="molecule type" value="Genomic_DNA"/>
</dbReference>
<dbReference type="Pfam" id="PF03372">
    <property type="entry name" value="Exo_endo_phos"/>
    <property type="match status" value="1"/>
</dbReference>